<dbReference type="PANTHER" id="PTHR42999:SF1">
    <property type="entry name" value="PENTAPEPTIDE REPEAT-CONTAINING PROTEIN"/>
    <property type="match status" value="1"/>
</dbReference>
<protein>
    <submittedName>
        <fullName evidence="1">Pentapeptide repeat-containing protein</fullName>
    </submittedName>
</protein>
<dbReference type="InterPro" id="IPR001646">
    <property type="entry name" value="5peptide_repeat"/>
</dbReference>
<accession>A0AAD1YC20</accession>
<dbReference type="Pfam" id="PF00805">
    <property type="entry name" value="Pentapeptide"/>
    <property type="match status" value="1"/>
</dbReference>
<dbReference type="SUPFAM" id="SSF141571">
    <property type="entry name" value="Pentapeptide repeat-like"/>
    <property type="match status" value="1"/>
</dbReference>
<evidence type="ECO:0000313" key="2">
    <source>
        <dbReference type="Proteomes" id="UP001189143"/>
    </source>
</evidence>
<name>A0AAD1YC20_9CLOT</name>
<proteinExistence type="predicted"/>
<organism evidence="1 2">
    <name type="scientific">Clostridium neonatale</name>
    <dbReference type="NCBI Taxonomy" id="137838"/>
    <lineage>
        <taxon>Bacteria</taxon>
        <taxon>Bacillati</taxon>
        <taxon>Bacillota</taxon>
        <taxon>Clostridia</taxon>
        <taxon>Eubacteriales</taxon>
        <taxon>Clostridiaceae</taxon>
        <taxon>Clostridium</taxon>
    </lineage>
</organism>
<dbReference type="EMBL" id="CAMTCP010000033">
    <property type="protein sequence ID" value="CAI3542112.1"/>
    <property type="molecule type" value="Genomic_DNA"/>
</dbReference>
<gene>
    <name evidence="1" type="ORF">CNEO2_120090</name>
</gene>
<dbReference type="PANTHER" id="PTHR42999">
    <property type="entry name" value="ANTIBIOTIC RESISTANCE PROTEIN MCBG"/>
    <property type="match status" value="1"/>
</dbReference>
<dbReference type="Gene3D" id="2.160.20.80">
    <property type="entry name" value="E3 ubiquitin-protein ligase SopA"/>
    <property type="match status" value="1"/>
</dbReference>
<reference evidence="1" key="1">
    <citation type="submission" date="2022-10" db="EMBL/GenBank/DDBJ databases">
        <authorList>
            <person name="Aires J."/>
            <person name="Mesa V."/>
        </authorList>
    </citation>
    <scope>NUCLEOTIDE SEQUENCE</scope>
    <source>
        <strain evidence="1">Clostridium neonatale JD116</strain>
    </source>
</reference>
<comment type="caution">
    <text evidence="1">The sequence shown here is derived from an EMBL/GenBank/DDBJ whole genome shotgun (WGS) entry which is preliminary data.</text>
</comment>
<dbReference type="RefSeq" id="WP_317050039.1">
    <property type="nucleotide sequence ID" value="NZ_CAMRXC010000273.1"/>
</dbReference>
<dbReference type="InterPro" id="IPR052949">
    <property type="entry name" value="PA_immunity-related"/>
</dbReference>
<dbReference type="AlphaFoldDB" id="A0AAD1YC20"/>
<sequence>MRGKSRRKRKQKLKRIKRKAMGKLVRFSLANSPKKYSGFKNKYSYGTNIHNLIYKGGNFENVRFQASNITRCNFKNTRLIGIEFMNSNLKGTKFNGAILKDVIFFNCNLKETDFTDVKFNNVKFISTNINKSVNLNENDGIEIMRSYPNIKLDYYLKKSILRLQSLNKIYNYHILHVKKDKINLWSIDLLLRYYNQHDLSRALVALVRRKDKRGFFTIYKYREFIDSYLKIC</sequence>
<dbReference type="Proteomes" id="UP001189143">
    <property type="component" value="Unassembled WGS sequence"/>
</dbReference>
<evidence type="ECO:0000313" key="1">
    <source>
        <dbReference type="EMBL" id="CAI3542112.1"/>
    </source>
</evidence>